<dbReference type="KEGG" id="pbk:Back11_03560"/>
<evidence type="ECO:0000313" key="1">
    <source>
        <dbReference type="EMBL" id="BBH19011.1"/>
    </source>
</evidence>
<accession>A0A3G9IZG4</accession>
<reference evidence="1 2" key="1">
    <citation type="submission" date="2018-11" db="EMBL/GenBank/DDBJ databases">
        <title>Complete genome sequence of Paenibacillus baekrokdamisoli strain KCTC 33723.</title>
        <authorList>
            <person name="Kang S.W."/>
            <person name="Lee K.C."/>
            <person name="Kim K.K."/>
            <person name="Kim J.S."/>
            <person name="Kim D.S."/>
            <person name="Ko S.H."/>
            <person name="Yang S.H."/>
            <person name="Lee J.S."/>
        </authorList>
    </citation>
    <scope>NUCLEOTIDE SEQUENCE [LARGE SCALE GENOMIC DNA]</scope>
    <source>
        <strain evidence="1 2">KCTC 33723</strain>
    </source>
</reference>
<organism evidence="1 2">
    <name type="scientific">Paenibacillus baekrokdamisoli</name>
    <dbReference type="NCBI Taxonomy" id="1712516"/>
    <lineage>
        <taxon>Bacteria</taxon>
        <taxon>Bacillati</taxon>
        <taxon>Bacillota</taxon>
        <taxon>Bacilli</taxon>
        <taxon>Bacillales</taxon>
        <taxon>Paenibacillaceae</taxon>
        <taxon>Paenibacillus</taxon>
    </lineage>
</organism>
<dbReference type="OrthoDB" id="2603804at2"/>
<dbReference type="RefSeq" id="WP_125653423.1">
    <property type="nucleotide sequence ID" value="NZ_AP019308.1"/>
</dbReference>
<dbReference type="Proteomes" id="UP000275368">
    <property type="component" value="Chromosome"/>
</dbReference>
<evidence type="ECO:0000313" key="2">
    <source>
        <dbReference type="Proteomes" id="UP000275368"/>
    </source>
</evidence>
<proteinExistence type="predicted"/>
<dbReference type="PROSITE" id="PS51257">
    <property type="entry name" value="PROKAR_LIPOPROTEIN"/>
    <property type="match status" value="1"/>
</dbReference>
<dbReference type="EMBL" id="AP019308">
    <property type="protein sequence ID" value="BBH19011.1"/>
    <property type="molecule type" value="Genomic_DNA"/>
</dbReference>
<protein>
    <submittedName>
        <fullName evidence="1">Uncharacterized protein</fullName>
    </submittedName>
</protein>
<keyword evidence="2" id="KW-1185">Reference proteome</keyword>
<gene>
    <name evidence="1" type="ORF">Back11_03560</name>
</gene>
<name>A0A3G9IZG4_9BACL</name>
<dbReference type="AlphaFoldDB" id="A0A3G9IZG4"/>
<sequence length="140" mass="15926">MKFKFGIAILICLIALVGCSKDKYNLQDVNNAFKSQNLILGPYGLMGTIPTLNKVIPEMNSIEGQASVDHSDHEFVYFYIFKTESARKSGVKEIKNEMKNAKFTTYPFLYEKGNVLTIYWAKSKEKPLFNDSIKLAIDKL</sequence>